<comment type="caution">
    <text evidence="1">The sequence shown here is derived from an EMBL/GenBank/DDBJ whole genome shotgun (WGS) entry which is preliminary data.</text>
</comment>
<evidence type="ECO:0000313" key="1">
    <source>
        <dbReference type="EMBL" id="MPC76835.1"/>
    </source>
</evidence>
<organism evidence="1 2">
    <name type="scientific">Portunus trituberculatus</name>
    <name type="common">Swimming crab</name>
    <name type="synonym">Neptunus trituberculatus</name>
    <dbReference type="NCBI Taxonomy" id="210409"/>
    <lineage>
        <taxon>Eukaryota</taxon>
        <taxon>Metazoa</taxon>
        <taxon>Ecdysozoa</taxon>
        <taxon>Arthropoda</taxon>
        <taxon>Crustacea</taxon>
        <taxon>Multicrustacea</taxon>
        <taxon>Malacostraca</taxon>
        <taxon>Eumalacostraca</taxon>
        <taxon>Eucarida</taxon>
        <taxon>Decapoda</taxon>
        <taxon>Pleocyemata</taxon>
        <taxon>Brachyura</taxon>
        <taxon>Eubrachyura</taxon>
        <taxon>Portunoidea</taxon>
        <taxon>Portunidae</taxon>
        <taxon>Portuninae</taxon>
        <taxon>Portunus</taxon>
    </lineage>
</organism>
<reference evidence="1 2" key="1">
    <citation type="submission" date="2019-05" db="EMBL/GenBank/DDBJ databases">
        <title>Another draft genome of Portunus trituberculatus and its Hox gene families provides insights of decapod evolution.</title>
        <authorList>
            <person name="Jeong J.-H."/>
            <person name="Song I."/>
            <person name="Kim S."/>
            <person name="Choi T."/>
            <person name="Kim D."/>
            <person name="Ryu S."/>
            <person name="Kim W."/>
        </authorList>
    </citation>
    <scope>NUCLEOTIDE SEQUENCE [LARGE SCALE GENOMIC DNA]</scope>
    <source>
        <tissue evidence="1">Muscle</tissue>
    </source>
</reference>
<gene>
    <name evidence="1" type="ORF">E2C01_071268</name>
</gene>
<dbReference type="Proteomes" id="UP000324222">
    <property type="component" value="Unassembled WGS sequence"/>
</dbReference>
<evidence type="ECO:0000313" key="2">
    <source>
        <dbReference type="Proteomes" id="UP000324222"/>
    </source>
</evidence>
<proteinExistence type="predicted"/>
<accession>A0A5B7I3Y2</accession>
<protein>
    <submittedName>
        <fullName evidence="1">Uncharacterized protein</fullName>
    </submittedName>
</protein>
<name>A0A5B7I3Y2_PORTR</name>
<keyword evidence="2" id="KW-1185">Reference proteome</keyword>
<sequence length="61" mass="6552">MYCWCSDDEDDDSFVLVPRTGACLNDGEDDMTVVIMRCLGDNVHGFGIGNGGANSDGEMKC</sequence>
<dbReference type="EMBL" id="VSRR010044337">
    <property type="protein sequence ID" value="MPC76835.1"/>
    <property type="molecule type" value="Genomic_DNA"/>
</dbReference>
<dbReference type="AlphaFoldDB" id="A0A5B7I3Y2"/>